<protein>
    <submittedName>
        <fullName evidence="2">SlyX protein</fullName>
    </submittedName>
</protein>
<dbReference type="InterPro" id="IPR007236">
    <property type="entry name" value="SlyX"/>
</dbReference>
<dbReference type="PANTHER" id="PTHR36508:SF1">
    <property type="entry name" value="PROTEIN SLYX"/>
    <property type="match status" value="1"/>
</dbReference>
<organism evidence="2 3">
    <name type="scientific">Stenotrophobium rhamnosiphilum</name>
    <dbReference type="NCBI Taxonomy" id="2029166"/>
    <lineage>
        <taxon>Bacteria</taxon>
        <taxon>Pseudomonadati</taxon>
        <taxon>Pseudomonadota</taxon>
        <taxon>Gammaproteobacteria</taxon>
        <taxon>Nevskiales</taxon>
        <taxon>Nevskiaceae</taxon>
        <taxon>Stenotrophobium</taxon>
    </lineage>
</organism>
<name>A0A2T5MBV7_9GAMM</name>
<reference evidence="2 3" key="1">
    <citation type="submission" date="2018-04" db="EMBL/GenBank/DDBJ databases">
        <title>Novel species isolated from glacier.</title>
        <authorList>
            <person name="Liu Q."/>
            <person name="Xin Y.-H."/>
        </authorList>
    </citation>
    <scope>NUCLEOTIDE SEQUENCE [LARGE SCALE GENOMIC DNA]</scope>
    <source>
        <strain evidence="2 3">GT1R17</strain>
    </source>
</reference>
<dbReference type="AlphaFoldDB" id="A0A2T5MBV7"/>
<gene>
    <name evidence="2" type="ORF">CJD38_16100</name>
</gene>
<dbReference type="RefSeq" id="WP_107941414.1">
    <property type="nucleotide sequence ID" value="NZ_QANS01000007.1"/>
</dbReference>
<dbReference type="Pfam" id="PF04102">
    <property type="entry name" value="SlyX"/>
    <property type="match status" value="1"/>
</dbReference>
<proteinExistence type="predicted"/>
<keyword evidence="3" id="KW-1185">Reference proteome</keyword>
<accession>A0A2T5MBV7</accession>
<dbReference type="EMBL" id="QANS01000007">
    <property type="protein sequence ID" value="PTU30068.1"/>
    <property type="molecule type" value="Genomic_DNA"/>
</dbReference>
<evidence type="ECO:0000256" key="1">
    <source>
        <dbReference type="SAM" id="Coils"/>
    </source>
</evidence>
<feature type="coiled-coil region" evidence="1">
    <location>
        <begin position="20"/>
        <end position="47"/>
    </location>
</feature>
<evidence type="ECO:0000313" key="2">
    <source>
        <dbReference type="EMBL" id="PTU30068.1"/>
    </source>
</evidence>
<dbReference type="OrthoDB" id="8606883at2"/>
<comment type="caution">
    <text evidence="2">The sequence shown here is derived from an EMBL/GenBank/DDBJ whole genome shotgun (WGS) entry which is preliminary data.</text>
</comment>
<dbReference type="Proteomes" id="UP000244248">
    <property type="component" value="Unassembled WGS sequence"/>
</dbReference>
<keyword evidence="1" id="KW-0175">Coiled coil</keyword>
<dbReference type="PANTHER" id="PTHR36508">
    <property type="entry name" value="PROTEIN SLYX"/>
    <property type="match status" value="1"/>
</dbReference>
<sequence length="69" mass="7882">MIESRLMECETKIAYQEETLRVLNEVVTRQQNEIDQLKMACRQLAERIARGSAEGAVKGSFADEVPPHY</sequence>
<evidence type="ECO:0000313" key="3">
    <source>
        <dbReference type="Proteomes" id="UP000244248"/>
    </source>
</evidence>
<dbReference type="Gene3D" id="1.20.5.300">
    <property type="match status" value="1"/>
</dbReference>